<accession>A0A5C5ZIN7</accession>
<dbReference type="Gene3D" id="1.10.1330.10">
    <property type="entry name" value="Dockerin domain"/>
    <property type="match status" value="1"/>
</dbReference>
<evidence type="ECO:0000256" key="1">
    <source>
        <dbReference type="SAM" id="SignalP"/>
    </source>
</evidence>
<organism evidence="2 3">
    <name type="scientific">Pseudobythopirellula maris</name>
    <dbReference type="NCBI Taxonomy" id="2527991"/>
    <lineage>
        <taxon>Bacteria</taxon>
        <taxon>Pseudomonadati</taxon>
        <taxon>Planctomycetota</taxon>
        <taxon>Planctomycetia</taxon>
        <taxon>Pirellulales</taxon>
        <taxon>Lacipirellulaceae</taxon>
        <taxon>Pseudobythopirellula</taxon>
    </lineage>
</organism>
<evidence type="ECO:0000313" key="2">
    <source>
        <dbReference type="EMBL" id="TWT87224.1"/>
    </source>
</evidence>
<comment type="caution">
    <text evidence="2">The sequence shown here is derived from an EMBL/GenBank/DDBJ whole genome shotgun (WGS) entry which is preliminary data.</text>
</comment>
<dbReference type="NCBIfam" id="TIGR02595">
    <property type="entry name" value="PEP_CTERM"/>
    <property type="match status" value="1"/>
</dbReference>
<dbReference type="SUPFAM" id="SSF63446">
    <property type="entry name" value="Type I dockerin domain"/>
    <property type="match status" value="1"/>
</dbReference>
<evidence type="ECO:0008006" key="4">
    <source>
        <dbReference type="Google" id="ProtNLM"/>
    </source>
</evidence>
<keyword evidence="1" id="KW-0732">Signal</keyword>
<dbReference type="PROSITE" id="PS00018">
    <property type="entry name" value="EF_HAND_1"/>
    <property type="match status" value="2"/>
</dbReference>
<reference evidence="2 3" key="1">
    <citation type="submission" date="2019-02" db="EMBL/GenBank/DDBJ databases">
        <title>Deep-cultivation of Planctomycetes and their phenomic and genomic characterization uncovers novel biology.</title>
        <authorList>
            <person name="Wiegand S."/>
            <person name="Jogler M."/>
            <person name="Boedeker C."/>
            <person name="Pinto D."/>
            <person name="Vollmers J."/>
            <person name="Rivas-Marin E."/>
            <person name="Kohn T."/>
            <person name="Peeters S.H."/>
            <person name="Heuer A."/>
            <person name="Rast P."/>
            <person name="Oberbeckmann S."/>
            <person name="Bunk B."/>
            <person name="Jeske O."/>
            <person name="Meyerdierks A."/>
            <person name="Storesund J.E."/>
            <person name="Kallscheuer N."/>
            <person name="Luecker S."/>
            <person name="Lage O.M."/>
            <person name="Pohl T."/>
            <person name="Merkel B.J."/>
            <person name="Hornburger P."/>
            <person name="Mueller R.-W."/>
            <person name="Bruemmer F."/>
            <person name="Labrenz M."/>
            <person name="Spormann A.M."/>
            <person name="Op Den Camp H."/>
            <person name="Overmann J."/>
            <person name="Amann R."/>
            <person name="Jetten M.S.M."/>
            <person name="Mascher T."/>
            <person name="Medema M.H."/>
            <person name="Devos D.P."/>
            <person name="Kaster A.-K."/>
            <person name="Ovreas L."/>
            <person name="Rohde M."/>
            <person name="Galperin M.Y."/>
            <person name="Jogler C."/>
        </authorList>
    </citation>
    <scope>NUCLEOTIDE SEQUENCE [LARGE SCALE GENOMIC DNA]</scope>
    <source>
        <strain evidence="2 3">Mal64</strain>
    </source>
</reference>
<feature type="chain" id="PRO_5023144073" description="PEP-CTERM protein-sorting domain-containing protein" evidence="1">
    <location>
        <begin position="25"/>
        <end position="671"/>
    </location>
</feature>
<dbReference type="InterPro" id="IPR013424">
    <property type="entry name" value="Ice-binding_C"/>
</dbReference>
<proteinExistence type="predicted"/>
<feature type="signal peptide" evidence="1">
    <location>
        <begin position="1"/>
        <end position="24"/>
    </location>
</feature>
<sequence length="671" mass="71285" precursor="true">MTNRIGLFSASMAVMAITASSALAVPYASAVRNTSGSTYEFVLNEPADYVTVLRDGANPVTINTPAAGRHTFDLGAFSSYEIQVGKDAPKAWTELSDTFDSGTATTEQLFQYFFRPTGVVVNDDPSSEYFGTIYVSHPEARVNAGPVTTPRVLGDGVYSLTADLIGVNLAGGFSVTDPEDATQAKAPGWTVDQSNGSSPWRLSLDDSGNLIAADFSDQSGGIKYASPDLTTGGLVLAEEDGVLPLLTNDTGFEEVHGSILSKVSVTGTVGVDLTVWAIDEDYDLDGDTFTVDPETNLAQGSTYHPLRWDVGPATDYDQPPTIVINKETLTVDDDNGTPGDDSDDFNDFQYTLSPEAIGGVITNNMHYEEQHEKFYLLQSRTHGNESGILIVSADPNDADNPTIEWSSKRFSYDNGLDGNTSPGDVGEGLQDIFRNIDDVVISADGTKMYVTRNRQFFPGDDDVVTPDPLVYGDGDNPVLGGESNAPGGILVIPLDENGLPDLQVDDNGTPGDTSDDFITNIESIPYDSPGRTLRSQVAVDAAGNVYHVDNLTERLKVFSPGGNTIATTTSDGLFSVQTIESLLGDYNGNGVVDAADFTVWRDALGNSVTEGSGADGNSNGVIDGGDYDVWVNNFGNSLPALSEASTVPEPASGLLLVLVAAFYSSSRRRKL</sequence>
<dbReference type="RefSeq" id="WP_146401182.1">
    <property type="nucleotide sequence ID" value="NZ_SJPQ01000003.1"/>
</dbReference>
<dbReference type="AlphaFoldDB" id="A0A5C5ZIN7"/>
<dbReference type="InterPro" id="IPR036439">
    <property type="entry name" value="Dockerin_dom_sf"/>
</dbReference>
<dbReference type="GO" id="GO:0000272">
    <property type="term" value="P:polysaccharide catabolic process"/>
    <property type="evidence" value="ECO:0007669"/>
    <property type="project" value="InterPro"/>
</dbReference>
<keyword evidence="3" id="KW-1185">Reference proteome</keyword>
<gene>
    <name evidence="2" type="ORF">Mal64_27620</name>
</gene>
<dbReference type="Proteomes" id="UP000315440">
    <property type="component" value="Unassembled WGS sequence"/>
</dbReference>
<dbReference type="EMBL" id="SJPQ01000003">
    <property type="protein sequence ID" value="TWT87224.1"/>
    <property type="molecule type" value="Genomic_DNA"/>
</dbReference>
<evidence type="ECO:0000313" key="3">
    <source>
        <dbReference type="Proteomes" id="UP000315440"/>
    </source>
</evidence>
<protein>
    <recommendedName>
        <fullName evidence="4">PEP-CTERM protein-sorting domain-containing protein</fullName>
    </recommendedName>
</protein>
<name>A0A5C5ZIN7_9BACT</name>
<dbReference type="OrthoDB" id="250445at2"/>
<dbReference type="InterPro" id="IPR018247">
    <property type="entry name" value="EF_Hand_1_Ca_BS"/>
</dbReference>